<name>A0A133UYL0_9EURY</name>
<proteinExistence type="predicted"/>
<comment type="caution">
    <text evidence="2">The sequence shown here is derived from an EMBL/GenBank/DDBJ whole genome shotgun (WGS) entry which is preliminary data.</text>
</comment>
<protein>
    <recommendedName>
        <fullName evidence="4">RNase NYN domain-containing protein</fullName>
    </recommendedName>
</protein>
<evidence type="ECO:0008006" key="4">
    <source>
        <dbReference type="Google" id="ProtNLM"/>
    </source>
</evidence>
<sequence>MSRKKSKKSKPVGTFPALSLYSQYLYPPAILMDIFPSLEKVFLDLQTEKGFGKGRLKRGERVKGLGGSVTMVVVDGANVIRATAEPSLENLKRVLDFLEGENLGYEVVLDASVRYDFGRIASLPACFKEDIRKGRTERLEEEFEERGIDSGKLQIRKRDYPFKVVGDDTHLISIGGGRVTVFDPDDEERRELETILEREEFELVPPKTDADLRIIERMRMYPHSKILSNDKFDRFKHDFPLLKDESRFIRFRIEAGEIKIGKKSKDEGSKPSFPSGLEEKMRKAGL</sequence>
<evidence type="ECO:0000256" key="1">
    <source>
        <dbReference type="SAM" id="MobiDB-lite"/>
    </source>
</evidence>
<accession>A0A133UYL0</accession>
<dbReference type="AlphaFoldDB" id="A0A133UYL0"/>
<keyword evidence="3" id="KW-1185">Reference proteome</keyword>
<gene>
    <name evidence="2" type="ORF">AKJ40_03445</name>
</gene>
<feature type="compositionally biased region" description="Basic and acidic residues" evidence="1">
    <location>
        <begin position="277"/>
        <end position="286"/>
    </location>
</feature>
<organism evidence="2 3">
    <name type="scientific">candidate division MSBL1 archaeon SCGC-AAA259M10</name>
    <dbReference type="NCBI Taxonomy" id="1698270"/>
    <lineage>
        <taxon>Archaea</taxon>
        <taxon>Methanobacteriati</taxon>
        <taxon>Methanobacteriota</taxon>
        <taxon>candidate division MSBL1</taxon>
    </lineage>
</organism>
<evidence type="ECO:0000313" key="2">
    <source>
        <dbReference type="EMBL" id="KXA99302.1"/>
    </source>
</evidence>
<feature type="region of interest" description="Disordered" evidence="1">
    <location>
        <begin position="262"/>
        <end position="286"/>
    </location>
</feature>
<dbReference type="EMBL" id="LHXU01000058">
    <property type="protein sequence ID" value="KXA99302.1"/>
    <property type="molecule type" value="Genomic_DNA"/>
</dbReference>
<dbReference type="Proteomes" id="UP000070341">
    <property type="component" value="Unassembled WGS sequence"/>
</dbReference>
<evidence type="ECO:0000313" key="3">
    <source>
        <dbReference type="Proteomes" id="UP000070341"/>
    </source>
</evidence>
<reference evidence="2 3" key="1">
    <citation type="journal article" date="2016" name="Sci. Rep.">
        <title>Metabolic traits of an uncultured archaeal lineage -MSBL1- from brine pools of the Red Sea.</title>
        <authorList>
            <person name="Mwirichia R."/>
            <person name="Alam I."/>
            <person name="Rashid M."/>
            <person name="Vinu M."/>
            <person name="Ba-Alawi W."/>
            <person name="Anthony Kamau A."/>
            <person name="Kamanda Ngugi D."/>
            <person name="Goker M."/>
            <person name="Klenk H.P."/>
            <person name="Bajic V."/>
            <person name="Stingl U."/>
        </authorList>
    </citation>
    <scope>NUCLEOTIDE SEQUENCE [LARGE SCALE GENOMIC DNA]</scope>
    <source>
        <strain evidence="2">SCGC-AAA259M10</strain>
    </source>
</reference>